<comment type="caution">
    <text evidence="2">The sequence shown here is derived from an EMBL/GenBank/DDBJ whole genome shotgun (WGS) entry which is preliminary data.</text>
</comment>
<gene>
    <name evidence="2" type="ORF">K460DRAFT_367202</name>
</gene>
<dbReference type="OrthoDB" id="3912456at2759"/>
<dbReference type="Proteomes" id="UP000800039">
    <property type="component" value="Unassembled WGS sequence"/>
</dbReference>
<name>A0A9P4GJ48_9PLEO</name>
<feature type="region of interest" description="Disordered" evidence="1">
    <location>
        <begin position="37"/>
        <end position="105"/>
    </location>
</feature>
<evidence type="ECO:0000313" key="3">
    <source>
        <dbReference type="Proteomes" id="UP000800039"/>
    </source>
</evidence>
<dbReference type="AlphaFoldDB" id="A0A9P4GJ48"/>
<organism evidence="2 3">
    <name type="scientific">Cucurbitaria berberidis CBS 394.84</name>
    <dbReference type="NCBI Taxonomy" id="1168544"/>
    <lineage>
        <taxon>Eukaryota</taxon>
        <taxon>Fungi</taxon>
        <taxon>Dikarya</taxon>
        <taxon>Ascomycota</taxon>
        <taxon>Pezizomycotina</taxon>
        <taxon>Dothideomycetes</taxon>
        <taxon>Pleosporomycetidae</taxon>
        <taxon>Pleosporales</taxon>
        <taxon>Pleosporineae</taxon>
        <taxon>Cucurbitariaceae</taxon>
        <taxon>Cucurbitaria</taxon>
    </lineage>
</organism>
<feature type="compositionally biased region" description="Polar residues" evidence="1">
    <location>
        <begin position="95"/>
        <end position="105"/>
    </location>
</feature>
<dbReference type="RefSeq" id="XP_040788967.1">
    <property type="nucleotide sequence ID" value="XM_040933526.1"/>
</dbReference>
<protein>
    <submittedName>
        <fullName evidence="2">Uncharacterized protein</fullName>
    </submittedName>
</protein>
<evidence type="ECO:0000313" key="2">
    <source>
        <dbReference type="EMBL" id="KAF1846404.1"/>
    </source>
</evidence>
<evidence type="ECO:0000256" key="1">
    <source>
        <dbReference type="SAM" id="MobiDB-lite"/>
    </source>
</evidence>
<feature type="compositionally biased region" description="Low complexity" evidence="1">
    <location>
        <begin position="65"/>
        <end position="90"/>
    </location>
</feature>
<reference evidence="2" key="1">
    <citation type="submission" date="2020-01" db="EMBL/GenBank/DDBJ databases">
        <authorList>
            <consortium name="DOE Joint Genome Institute"/>
            <person name="Haridas S."/>
            <person name="Albert R."/>
            <person name="Binder M."/>
            <person name="Bloem J."/>
            <person name="Labutti K."/>
            <person name="Salamov A."/>
            <person name="Andreopoulos B."/>
            <person name="Baker S.E."/>
            <person name="Barry K."/>
            <person name="Bills G."/>
            <person name="Bluhm B.H."/>
            <person name="Cannon C."/>
            <person name="Castanera R."/>
            <person name="Culley D.E."/>
            <person name="Daum C."/>
            <person name="Ezra D."/>
            <person name="Gonzalez J.B."/>
            <person name="Henrissat B."/>
            <person name="Kuo A."/>
            <person name="Liang C."/>
            <person name="Lipzen A."/>
            <person name="Lutzoni F."/>
            <person name="Magnuson J."/>
            <person name="Mondo S."/>
            <person name="Nolan M."/>
            <person name="Ohm R."/>
            <person name="Pangilinan J."/>
            <person name="Park H.-J."/>
            <person name="Ramirez L."/>
            <person name="Alfaro M."/>
            <person name="Sun H."/>
            <person name="Tritt A."/>
            <person name="Yoshinaga Y."/>
            <person name="Zwiers L.-H."/>
            <person name="Turgeon B.G."/>
            <person name="Goodwin S.B."/>
            <person name="Spatafora J.W."/>
            <person name="Crous P.W."/>
            <person name="Grigoriev I.V."/>
        </authorList>
    </citation>
    <scope>NUCLEOTIDE SEQUENCE</scope>
    <source>
        <strain evidence="2">CBS 394.84</strain>
    </source>
</reference>
<accession>A0A9P4GJ48</accession>
<proteinExistence type="predicted"/>
<dbReference type="GeneID" id="63850777"/>
<sequence length="243" mass="26054">MCFHNYTSHNGCGHIGESHTHPWTLCNTAIQRLSGFRGPGSPPLSPPATSFAPPKRTPSTRRFFSLSGTLSRSSTSASSTSRRAASGPSGPVTPRDSTPSYGSYTPTAALDYSTLPDHQLVAVRCADPTKRTHVSREMNVCKSCTKGINDMRSMIARYDKTGSVRGTSAFEKFLKWEGEGAGDAEGDLTVPVDDEEPGAAYGARQAIVMGFPESAMNANGPRGLGTLERDGNDQYFIGHGERY</sequence>
<keyword evidence="3" id="KW-1185">Reference proteome</keyword>
<dbReference type="EMBL" id="ML976616">
    <property type="protein sequence ID" value="KAF1846404.1"/>
    <property type="molecule type" value="Genomic_DNA"/>
</dbReference>